<evidence type="ECO:0000313" key="3">
    <source>
        <dbReference type="Proteomes" id="UP001152562"/>
    </source>
</evidence>
<reference evidence="2" key="1">
    <citation type="submission" date="2022-05" db="EMBL/GenBank/DDBJ databases">
        <authorList>
            <person name="Okamura Y."/>
        </authorList>
    </citation>
    <scope>NUCLEOTIDE SEQUENCE</scope>
</reference>
<protein>
    <submittedName>
        <fullName evidence="2">Uncharacterized protein</fullName>
    </submittedName>
</protein>
<feature type="region of interest" description="Disordered" evidence="1">
    <location>
        <begin position="1"/>
        <end position="21"/>
    </location>
</feature>
<sequence>MRGRKTAGVFAASSENERTRRLESGRLNTEHCGLRLGGRAFGVGMYRSKPVRRSPQFDLTLSISMNR</sequence>
<gene>
    <name evidence="2" type="ORF">PIBRA_LOCUS8635</name>
</gene>
<accession>A0A9P0XDI8</accession>
<evidence type="ECO:0000313" key="2">
    <source>
        <dbReference type="EMBL" id="CAH4032219.1"/>
    </source>
</evidence>
<dbReference type="Proteomes" id="UP001152562">
    <property type="component" value="Unassembled WGS sequence"/>
</dbReference>
<dbReference type="AlphaFoldDB" id="A0A9P0XDI8"/>
<name>A0A9P0XDI8_PIEBR</name>
<dbReference type="EMBL" id="CALOZG010000027">
    <property type="protein sequence ID" value="CAH4032219.1"/>
    <property type="molecule type" value="Genomic_DNA"/>
</dbReference>
<comment type="caution">
    <text evidence="2">The sequence shown here is derived from an EMBL/GenBank/DDBJ whole genome shotgun (WGS) entry which is preliminary data.</text>
</comment>
<keyword evidence="3" id="KW-1185">Reference proteome</keyword>
<evidence type="ECO:0000256" key="1">
    <source>
        <dbReference type="SAM" id="MobiDB-lite"/>
    </source>
</evidence>
<proteinExistence type="predicted"/>
<organism evidence="2 3">
    <name type="scientific">Pieris brassicae</name>
    <name type="common">White butterfly</name>
    <name type="synonym">Large white butterfly</name>
    <dbReference type="NCBI Taxonomy" id="7116"/>
    <lineage>
        <taxon>Eukaryota</taxon>
        <taxon>Metazoa</taxon>
        <taxon>Ecdysozoa</taxon>
        <taxon>Arthropoda</taxon>
        <taxon>Hexapoda</taxon>
        <taxon>Insecta</taxon>
        <taxon>Pterygota</taxon>
        <taxon>Neoptera</taxon>
        <taxon>Endopterygota</taxon>
        <taxon>Lepidoptera</taxon>
        <taxon>Glossata</taxon>
        <taxon>Ditrysia</taxon>
        <taxon>Papilionoidea</taxon>
        <taxon>Pieridae</taxon>
        <taxon>Pierinae</taxon>
        <taxon>Pieris</taxon>
    </lineage>
</organism>